<comment type="subcellular location">
    <subcellularLocation>
        <location evidence="5">Cytoplasm</location>
    </subcellularLocation>
</comment>
<dbReference type="InterPro" id="IPR027417">
    <property type="entry name" value="P-loop_NTPase"/>
</dbReference>
<keyword evidence="2 5" id="KW-0547">Nucleotide-binding</keyword>
<dbReference type="SUPFAM" id="SSF52540">
    <property type="entry name" value="P-loop containing nucleoside triphosphate hydrolases"/>
    <property type="match status" value="1"/>
</dbReference>
<dbReference type="RefSeq" id="WP_411915771.1">
    <property type="nucleotide sequence ID" value="NZ_BAAFSF010000004.1"/>
</dbReference>
<evidence type="ECO:0000256" key="5">
    <source>
        <dbReference type="HAMAP-Rule" id="MF_00376"/>
    </source>
</evidence>
<keyword evidence="5 7" id="KW-0418">Kinase</keyword>
<dbReference type="NCBIfam" id="TIGR00152">
    <property type="entry name" value="dephospho-CoA kinase"/>
    <property type="match status" value="1"/>
</dbReference>
<dbReference type="EC" id="2.7.1.24" evidence="5 6"/>
<keyword evidence="5" id="KW-0808">Transferase</keyword>
<dbReference type="HAMAP" id="MF_00376">
    <property type="entry name" value="Dephospho_CoA_kinase"/>
    <property type="match status" value="1"/>
</dbReference>
<comment type="caution">
    <text evidence="7">The sequence shown here is derived from an EMBL/GenBank/DDBJ whole genome shotgun (WGS) entry which is preliminary data.</text>
</comment>
<reference evidence="7 8" key="1">
    <citation type="journal article" date="2025" name="Int. J. Syst. Evol. Microbiol.">
        <title>Desulfovibrio falkowii sp. nov., Porphyromonas miyakawae sp. nov., Mediterraneibacter flintii sp. nov. and Owariibacterium komagatae gen. nov., sp. nov., isolated from human faeces.</title>
        <authorList>
            <person name="Hamaguchi T."/>
            <person name="Ohara M."/>
            <person name="Hisatomi A."/>
            <person name="Sekiguchi K."/>
            <person name="Takeda J.I."/>
            <person name="Ueyama J."/>
            <person name="Ito M."/>
            <person name="Nishiwaki H."/>
            <person name="Ogi T."/>
            <person name="Hirayama M."/>
            <person name="Ohkuma M."/>
            <person name="Sakamoto M."/>
            <person name="Ohno K."/>
        </authorList>
    </citation>
    <scope>NUCLEOTIDE SEQUENCE [LARGE SCALE GENOMIC DNA]</scope>
    <source>
        <strain evidence="7 8">13CB11C</strain>
    </source>
</reference>
<protein>
    <recommendedName>
        <fullName evidence="5 6">Dephospho-CoA kinase</fullName>
        <ecNumber evidence="5 6">2.7.1.24</ecNumber>
    </recommendedName>
    <alternativeName>
        <fullName evidence="5">Dephosphocoenzyme A kinase</fullName>
    </alternativeName>
</protein>
<comment type="similarity">
    <text evidence="1 5">Belongs to the CoaE family.</text>
</comment>
<keyword evidence="3 5" id="KW-0067">ATP-binding</keyword>
<evidence type="ECO:0000256" key="4">
    <source>
        <dbReference type="ARBA" id="ARBA00022993"/>
    </source>
</evidence>
<dbReference type="Pfam" id="PF01121">
    <property type="entry name" value="CoaE"/>
    <property type="match status" value="1"/>
</dbReference>
<accession>A0ABQ0E2P2</accession>
<evidence type="ECO:0000256" key="2">
    <source>
        <dbReference type="ARBA" id="ARBA00022741"/>
    </source>
</evidence>
<evidence type="ECO:0000313" key="8">
    <source>
        <dbReference type="Proteomes" id="UP001628220"/>
    </source>
</evidence>
<evidence type="ECO:0000256" key="6">
    <source>
        <dbReference type="NCBIfam" id="TIGR00152"/>
    </source>
</evidence>
<comment type="pathway">
    <text evidence="5">Cofactor biosynthesis; coenzyme A biosynthesis; CoA from (R)-pantothenate: step 5/5.</text>
</comment>
<keyword evidence="4 5" id="KW-0173">Coenzyme A biosynthesis</keyword>
<comment type="function">
    <text evidence="5">Catalyzes the phosphorylation of the 3'-hydroxyl group of dephosphocoenzyme A to form coenzyme A.</text>
</comment>
<evidence type="ECO:0000256" key="3">
    <source>
        <dbReference type="ARBA" id="ARBA00022840"/>
    </source>
</evidence>
<dbReference type="CDD" id="cd02022">
    <property type="entry name" value="DPCK"/>
    <property type="match status" value="1"/>
</dbReference>
<dbReference type="Proteomes" id="UP001628220">
    <property type="component" value="Unassembled WGS sequence"/>
</dbReference>
<dbReference type="PROSITE" id="PS51219">
    <property type="entry name" value="DPCK"/>
    <property type="match status" value="1"/>
</dbReference>
<proteinExistence type="inferred from homology"/>
<comment type="catalytic activity">
    <reaction evidence="5">
        <text>3'-dephospho-CoA + ATP = ADP + CoA + H(+)</text>
        <dbReference type="Rhea" id="RHEA:18245"/>
        <dbReference type="ChEBI" id="CHEBI:15378"/>
        <dbReference type="ChEBI" id="CHEBI:30616"/>
        <dbReference type="ChEBI" id="CHEBI:57287"/>
        <dbReference type="ChEBI" id="CHEBI:57328"/>
        <dbReference type="ChEBI" id="CHEBI:456216"/>
        <dbReference type="EC" id="2.7.1.24"/>
    </reaction>
</comment>
<keyword evidence="8" id="KW-1185">Reference proteome</keyword>
<feature type="binding site" evidence="5">
    <location>
        <begin position="15"/>
        <end position="20"/>
    </location>
    <ligand>
        <name>ATP</name>
        <dbReference type="ChEBI" id="CHEBI:30616"/>
    </ligand>
</feature>
<dbReference type="InterPro" id="IPR001977">
    <property type="entry name" value="Depp_CoAkinase"/>
</dbReference>
<keyword evidence="5" id="KW-0963">Cytoplasm</keyword>
<evidence type="ECO:0000256" key="1">
    <source>
        <dbReference type="ARBA" id="ARBA00009018"/>
    </source>
</evidence>
<name>A0ABQ0E2P2_9PORP</name>
<dbReference type="GO" id="GO:0016301">
    <property type="term" value="F:kinase activity"/>
    <property type="evidence" value="ECO:0007669"/>
    <property type="project" value="UniProtKB-KW"/>
</dbReference>
<dbReference type="Gene3D" id="3.40.50.300">
    <property type="entry name" value="P-loop containing nucleotide triphosphate hydrolases"/>
    <property type="match status" value="1"/>
</dbReference>
<sequence length="206" mass="22530">MGNMPFTLGITGGIGSGKSLISQLLRLLYGIPVYDCDTAAKSLYDTDAELRADLIGLLGKALYATPQGTLNRPLLADIIFNNKEKLTSVESLVHPRVLKDFIKWRAESAAQVVAVESAILLKSVVADSCDTVLFVEADKAERLLLTKQRDHATDQQVAGRMAQQQDQLHYTSTKVPVIPIFNGMNKPILPQLELLIPYLTGKGLLK</sequence>
<gene>
    <name evidence="5 7" type="primary">coaE</name>
    <name evidence="7" type="ORF">Tsumi_11060</name>
</gene>
<evidence type="ECO:0000313" key="7">
    <source>
        <dbReference type="EMBL" id="GAB1252000.1"/>
    </source>
</evidence>
<dbReference type="EMBL" id="BAAFSF010000004">
    <property type="protein sequence ID" value="GAB1252000.1"/>
    <property type="molecule type" value="Genomic_DNA"/>
</dbReference>
<organism evidence="7 8">
    <name type="scientific">Porphyromonas miyakawae</name>
    <dbReference type="NCBI Taxonomy" id="3137470"/>
    <lineage>
        <taxon>Bacteria</taxon>
        <taxon>Pseudomonadati</taxon>
        <taxon>Bacteroidota</taxon>
        <taxon>Bacteroidia</taxon>
        <taxon>Bacteroidales</taxon>
        <taxon>Porphyromonadaceae</taxon>
        <taxon>Porphyromonas</taxon>
    </lineage>
</organism>